<feature type="compositionally biased region" description="Low complexity" evidence="1">
    <location>
        <begin position="78"/>
        <end position="87"/>
    </location>
</feature>
<feature type="compositionally biased region" description="Basic residues" evidence="1">
    <location>
        <begin position="139"/>
        <end position="149"/>
    </location>
</feature>
<reference evidence="2 3" key="1">
    <citation type="submission" date="2024-01" db="EMBL/GenBank/DDBJ databases">
        <title>The genomes of 5 underutilized Papilionoideae crops provide insights into root nodulation and disease resistanc.</title>
        <authorList>
            <person name="Yuan L."/>
        </authorList>
    </citation>
    <scope>NUCLEOTIDE SEQUENCE [LARGE SCALE GENOMIC DNA]</scope>
    <source>
        <strain evidence="2">ZHUSHIDOU_FW_LH</strain>
        <tissue evidence="2">Leaf</tissue>
    </source>
</reference>
<feature type="region of interest" description="Disordered" evidence="1">
    <location>
        <begin position="69"/>
        <end position="105"/>
    </location>
</feature>
<accession>A0AAN9IIS8</accession>
<protein>
    <submittedName>
        <fullName evidence="2">Uncharacterized protein</fullName>
    </submittedName>
</protein>
<evidence type="ECO:0000256" key="1">
    <source>
        <dbReference type="SAM" id="MobiDB-lite"/>
    </source>
</evidence>
<dbReference type="AlphaFoldDB" id="A0AAN9IIS8"/>
<comment type="caution">
    <text evidence="2">The sequence shown here is derived from an EMBL/GenBank/DDBJ whole genome shotgun (WGS) entry which is preliminary data.</text>
</comment>
<keyword evidence="3" id="KW-1185">Reference proteome</keyword>
<dbReference type="EMBL" id="JAYWIO010000003">
    <property type="protein sequence ID" value="KAK7273866.1"/>
    <property type="molecule type" value="Genomic_DNA"/>
</dbReference>
<gene>
    <name evidence="2" type="ORF">RIF29_14930</name>
</gene>
<evidence type="ECO:0000313" key="3">
    <source>
        <dbReference type="Proteomes" id="UP001372338"/>
    </source>
</evidence>
<feature type="compositionally biased region" description="Low complexity" evidence="1">
    <location>
        <begin position="126"/>
        <end position="138"/>
    </location>
</feature>
<sequence length="159" mass="17520">MLSHLLLTGQPSLPLLERPAPPFFNSLATFPLLYLSISTYILIRWLSIWGEGVGEARWKRAQAGALFIGAPDSEKPAQARPPLAQARGTNQLALERQNPRPGATVQISRTSALKWHTSLPPFSFSAPFLSPSPQNRPSTSHHHRSRHQGHPSPWPSSSP</sequence>
<organism evidence="2 3">
    <name type="scientific">Crotalaria pallida</name>
    <name type="common">Smooth rattlebox</name>
    <name type="synonym">Crotalaria striata</name>
    <dbReference type="NCBI Taxonomy" id="3830"/>
    <lineage>
        <taxon>Eukaryota</taxon>
        <taxon>Viridiplantae</taxon>
        <taxon>Streptophyta</taxon>
        <taxon>Embryophyta</taxon>
        <taxon>Tracheophyta</taxon>
        <taxon>Spermatophyta</taxon>
        <taxon>Magnoliopsida</taxon>
        <taxon>eudicotyledons</taxon>
        <taxon>Gunneridae</taxon>
        <taxon>Pentapetalae</taxon>
        <taxon>rosids</taxon>
        <taxon>fabids</taxon>
        <taxon>Fabales</taxon>
        <taxon>Fabaceae</taxon>
        <taxon>Papilionoideae</taxon>
        <taxon>50 kb inversion clade</taxon>
        <taxon>genistoids sensu lato</taxon>
        <taxon>core genistoids</taxon>
        <taxon>Crotalarieae</taxon>
        <taxon>Crotalaria</taxon>
    </lineage>
</organism>
<evidence type="ECO:0000313" key="2">
    <source>
        <dbReference type="EMBL" id="KAK7273866.1"/>
    </source>
</evidence>
<proteinExistence type="predicted"/>
<feature type="region of interest" description="Disordered" evidence="1">
    <location>
        <begin position="126"/>
        <end position="159"/>
    </location>
</feature>
<dbReference type="Proteomes" id="UP001372338">
    <property type="component" value="Unassembled WGS sequence"/>
</dbReference>
<name>A0AAN9IIS8_CROPI</name>